<dbReference type="EMBL" id="CP024923">
    <property type="protein sequence ID" value="ATY34755.1"/>
    <property type="molecule type" value="Genomic_DNA"/>
</dbReference>
<dbReference type="GO" id="GO:0003700">
    <property type="term" value="F:DNA-binding transcription factor activity"/>
    <property type="evidence" value="ECO:0007669"/>
    <property type="project" value="InterPro"/>
</dbReference>
<keyword evidence="4" id="KW-0804">Transcription</keyword>
<protein>
    <submittedName>
        <fullName evidence="6">LysR family transcriptional regulator</fullName>
    </submittedName>
</protein>
<dbReference type="InterPro" id="IPR000847">
    <property type="entry name" value="LysR_HTH_N"/>
</dbReference>
<dbReference type="FunFam" id="1.10.10.10:FF:000001">
    <property type="entry name" value="LysR family transcriptional regulator"/>
    <property type="match status" value="1"/>
</dbReference>
<keyword evidence="3" id="KW-0238">DNA-binding</keyword>
<dbReference type="GO" id="GO:0003677">
    <property type="term" value="F:DNA binding"/>
    <property type="evidence" value="ECO:0007669"/>
    <property type="project" value="UniProtKB-KW"/>
</dbReference>
<name>A0A2K8MLP3_9SPHN</name>
<evidence type="ECO:0000256" key="1">
    <source>
        <dbReference type="ARBA" id="ARBA00009437"/>
    </source>
</evidence>
<dbReference type="InterPro" id="IPR036390">
    <property type="entry name" value="WH_DNA-bd_sf"/>
</dbReference>
<dbReference type="InterPro" id="IPR005119">
    <property type="entry name" value="LysR_subst-bd"/>
</dbReference>
<evidence type="ECO:0000256" key="2">
    <source>
        <dbReference type="ARBA" id="ARBA00023015"/>
    </source>
</evidence>
<dbReference type="PROSITE" id="PS50931">
    <property type="entry name" value="HTH_LYSR"/>
    <property type="match status" value="1"/>
</dbReference>
<gene>
    <name evidence="6" type="ORF">CVN68_19170</name>
</gene>
<proteinExistence type="inferred from homology"/>
<sequence>MDINFLRTFVAVVDQGSMAAAARTLNISPSAIAQQLSALERELGAPLIVRVGRTVRMTEQGGRILSQARQLLRDAADLKSIANDDALSGELHLGACTTPLMGMLPEILARVSARFPDITVHIESGNSAQLYAQVEAGNLDAAFVLEAPYLLPKTSDWMVLREEPLIVLAPARLAHRSPHDLLANEPLIRYDRNQWGGRHADEYLRKAGICPHERFELNALNAIAVMVDRGLGVSIVPDWSPPWPEGINIARLPLPTQEIGRRIGVVWSRSSIRMRLVNILLAEAVAATRPTALGLTP</sequence>
<dbReference type="SUPFAM" id="SSF46785">
    <property type="entry name" value="Winged helix' DNA-binding domain"/>
    <property type="match status" value="1"/>
</dbReference>
<dbReference type="PRINTS" id="PR00039">
    <property type="entry name" value="HTHLYSR"/>
</dbReference>
<dbReference type="Gene3D" id="1.10.10.10">
    <property type="entry name" value="Winged helix-like DNA-binding domain superfamily/Winged helix DNA-binding domain"/>
    <property type="match status" value="1"/>
</dbReference>
<evidence type="ECO:0000256" key="3">
    <source>
        <dbReference type="ARBA" id="ARBA00023125"/>
    </source>
</evidence>
<evidence type="ECO:0000313" key="7">
    <source>
        <dbReference type="Proteomes" id="UP000229081"/>
    </source>
</evidence>
<evidence type="ECO:0000259" key="5">
    <source>
        <dbReference type="PROSITE" id="PS50931"/>
    </source>
</evidence>
<dbReference type="GO" id="GO:0032993">
    <property type="term" value="C:protein-DNA complex"/>
    <property type="evidence" value="ECO:0007669"/>
    <property type="project" value="TreeGrafter"/>
</dbReference>
<dbReference type="Pfam" id="PF03466">
    <property type="entry name" value="LysR_substrate"/>
    <property type="match status" value="1"/>
</dbReference>
<keyword evidence="2" id="KW-0805">Transcription regulation</keyword>
<dbReference type="Proteomes" id="UP000229081">
    <property type="component" value="Chromosome"/>
</dbReference>
<feature type="domain" description="HTH lysR-type" evidence="5">
    <location>
        <begin position="1"/>
        <end position="58"/>
    </location>
</feature>
<comment type="similarity">
    <text evidence="1">Belongs to the LysR transcriptional regulatory family.</text>
</comment>
<dbReference type="AlphaFoldDB" id="A0A2K8MLP3"/>
<dbReference type="OrthoDB" id="9808620at2"/>
<dbReference type="Pfam" id="PF00126">
    <property type="entry name" value="HTH_1"/>
    <property type="match status" value="1"/>
</dbReference>
<dbReference type="InterPro" id="IPR036388">
    <property type="entry name" value="WH-like_DNA-bd_sf"/>
</dbReference>
<reference evidence="6 7" key="1">
    <citation type="submission" date="2017-11" db="EMBL/GenBank/DDBJ databases">
        <title>Complete genome sequence of Sphingomonas sp. Strain Cra20, a psychrotolerant potential plant growth promoting rhizobacteria.</title>
        <authorList>
            <person name="Luo Y."/>
        </authorList>
    </citation>
    <scope>NUCLEOTIDE SEQUENCE [LARGE SCALE GENOMIC DNA]</scope>
    <source>
        <strain evidence="6 7">Cra20</strain>
    </source>
</reference>
<dbReference type="PANTHER" id="PTHR30346">
    <property type="entry name" value="TRANSCRIPTIONAL DUAL REGULATOR HCAR-RELATED"/>
    <property type="match status" value="1"/>
</dbReference>
<evidence type="ECO:0000313" key="6">
    <source>
        <dbReference type="EMBL" id="ATY34755.1"/>
    </source>
</evidence>
<dbReference type="SUPFAM" id="SSF53850">
    <property type="entry name" value="Periplasmic binding protein-like II"/>
    <property type="match status" value="1"/>
</dbReference>
<dbReference type="KEGG" id="sphc:CVN68_19170"/>
<evidence type="ECO:0000256" key="4">
    <source>
        <dbReference type="ARBA" id="ARBA00023163"/>
    </source>
</evidence>
<dbReference type="PANTHER" id="PTHR30346:SF28">
    <property type="entry name" value="HTH-TYPE TRANSCRIPTIONAL REGULATOR CYNR"/>
    <property type="match status" value="1"/>
</dbReference>
<organism evidence="6 7">
    <name type="scientific">Sphingomonas psychrotolerans</name>
    <dbReference type="NCBI Taxonomy" id="1327635"/>
    <lineage>
        <taxon>Bacteria</taxon>
        <taxon>Pseudomonadati</taxon>
        <taxon>Pseudomonadota</taxon>
        <taxon>Alphaproteobacteria</taxon>
        <taxon>Sphingomonadales</taxon>
        <taxon>Sphingomonadaceae</taxon>
        <taxon>Sphingomonas</taxon>
    </lineage>
</organism>
<dbReference type="Gene3D" id="3.40.190.10">
    <property type="entry name" value="Periplasmic binding protein-like II"/>
    <property type="match status" value="2"/>
</dbReference>
<accession>A0A2K8MLP3</accession>
<keyword evidence="7" id="KW-1185">Reference proteome</keyword>
<dbReference type="CDD" id="cd08427">
    <property type="entry name" value="PBP2_LTTR_like_2"/>
    <property type="match status" value="1"/>
</dbReference>